<reference evidence="1 2" key="1">
    <citation type="journal article" date="2019" name="Sci. Rep.">
        <title>Orb-weaving spider Araneus ventricosus genome elucidates the spidroin gene catalogue.</title>
        <authorList>
            <person name="Kono N."/>
            <person name="Nakamura H."/>
            <person name="Ohtoshi R."/>
            <person name="Moran D.A.P."/>
            <person name="Shinohara A."/>
            <person name="Yoshida Y."/>
            <person name="Fujiwara M."/>
            <person name="Mori M."/>
            <person name="Tomita M."/>
            <person name="Arakawa K."/>
        </authorList>
    </citation>
    <scope>NUCLEOTIDE SEQUENCE [LARGE SCALE GENOMIC DNA]</scope>
</reference>
<dbReference type="EMBL" id="BGPR01001245">
    <property type="protein sequence ID" value="GBM49235.1"/>
    <property type="molecule type" value="Genomic_DNA"/>
</dbReference>
<proteinExistence type="predicted"/>
<keyword evidence="2" id="KW-1185">Reference proteome</keyword>
<organism evidence="1 2">
    <name type="scientific">Araneus ventricosus</name>
    <name type="common">Orbweaver spider</name>
    <name type="synonym">Epeira ventricosa</name>
    <dbReference type="NCBI Taxonomy" id="182803"/>
    <lineage>
        <taxon>Eukaryota</taxon>
        <taxon>Metazoa</taxon>
        <taxon>Ecdysozoa</taxon>
        <taxon>Arthropoda</taxon>
        <taxon>Chelicerata</taxon>
        <taxon>Arachnida</taxon>
        <taxon>Araneae</taxon>
        <taxon>Araneomorphae</taxon>
        <taxon>Entelegynae</taxon>
        <taxon>Araneoidea</taxon>
        <taxon>Araneidae</taxon>
        <taxon>Araneus</taxon>
    </lineage>
</organism>
<accession>A0A4Y2G962</accession>
<dbReference type="OrthoDB" id="6141723at2759"/>
<sequence>MLERSLPVGRENSFNVDVTVATETFSDGEDERNAQFTLSFRVTTFCSKPKGFCAKRVPVDVWNEKSFKDLEHSARKILRSSDSYHNEEGQRNAEAKKILRSQELYRIDERQRDANAKKILRSQDSYRESEQLRDRESKQNRRNVDLFKARENYCNLLRENDNNGKKLKLQFLKDRCFMPYKIRCYCEELFFNHSVLKLNLKRFCEKHSEEFSDRIFNYDSKFICATCSRHVNNGKVPKLATRNGIKFVYMPERLNFFSILEERIVSSYINFMQLKPVKACVLMKFSVSTISENLDVRMVIDLLVSISFEALLNETPSKMALNGINALASERAGSGVPMLTGSTVQQRIPRQPLLGDFTPERGVRQ</sequence>
<dbReference type="Proteomes" id="UP000499080">
    <property type="component" value="Unassembled WGS sequence"/>
</dbReference>
<dbReference type="AlphaFoldDB" id="A0A4Y2G962"/>
<comment type="caution">
    <text evidence="1">The sequence shown here is derived from an EMBL/GenBank/DDBJ whole genome shotgun (WGS) entry which is preliminary data.</text>
</comment>
<gene>
    <name evidence="1" type="ORF">AVEN_59298_1</name>
</gene>
<protein>
    <submittedName>
        <fullName evidence="1">Uncharacterized protein</fullName>
    </submittedName>
</protein>
<evidence type="ECO:0000313" key="2">
    <source>
        <dbReference type="Proteomes" id="UP000499080"/>
    </source>
</evidence>
<name>A0A4Y2G962_ARAVE</name>
<evidence type="ECO:0000313" key="1">
    <source>
        <dbReference type="EMBL" id="GBM49235.1"/>
    </source>
</evidence>